<evidence type="ECO:0000313" key="9">
    <source>
        <dbReference type="Proteomes" id="UP000193240"/>
    </source>
</evidence>
<dbReference type="CDD" id="cd19542">
    <property type="entry name" value="CT_NRPS-like"/>
    <property type="match status" value="1"/>
</dbReference>
<keyword evidence="3" id="KW-0597">Phosphoprotein</keyword>
<dbReference type="OMA" id="HHIVTEG"/>
<accession>A0A1Y2MFX9</accession>
<dbReference type="FunFam" id="3.30.300.30:FF:000033">
    <property type="entry name" value="Nonribosomal siderophore peptide synthase SidC"/>
    <property type="match status" value="1"/>
</dbReference>
<feature type="region of interest" description="Disordered" evidence="6">
    <location>
        <begin position="5359"/>
        <end position="5380"/>
    </location>
</feature>
<evidence type="ECO:0000256" key="2">
    <source>
        <dbReference type="ARBA" id="ARBA00022450"/>
    </source>
</evidence>
<dbReference type="Gene3D" id="3.40.50.12780">
    <property type="entry name" value="N-terminal domain of ligase-like"/>
    <property type="match status" value="4"/>
</dbReference>
<dbReference type="NCBIfam" id="TIGR01733">
    <property type="entry name" value="AA-adenyl-dom"/>
    <property type="match status" value="3"/>
</dbReference>
<evidence type="ECO:0000256" key="6">
    <source>
        <dbReference type="SAM" id="MobiDB-lite"/>
    </source>
</evidence>
<evidence type="ECO:0000256" key="3">
    <source>
        <dbReference type="ARBA" id="ARBA00022553"/>
    </source>
</evidence>
<dbReference type="InterPro" id="IPR020845">
    <property type="entry name" value="AMP-binding_CS"/>
</dbReference>
<dbReference type="FunFam" id="3.40.50.980:FF:000001">
    <property type="entry name" value="Non-ribosomal peptide synthetase"/>
    <property type="match status" value="2"/>
</dbReference>
<dbReference type="InterPro" id="IPR042099">
    <property type="entry name" value="ANL_N_sf"/>
</dbReference>
<dbReference type="Gene3D" id="3.30.559.10">
    <property type="entry name" value="Chloramphenicol acetyltransferase-like domain"/>
    <property type="match status" value="6"/>
</dbReference>
<dbReference type="GO" id="GO:0031169">
    <property type="term" value="P:ferrichrome biosynthetic process"/>
    <property type="evidence" value="ECO:0007669"/>
    <property type="project" value="UniProtKB-ARBA"/>
</dbReference>
<name>A0A1Y2MFX9_EPING</name>
<dbReference type="Pfam" id="PF00668">
    <property type="entry name" value="Condensation"/>
    <property type="match status" value="6"/>
</dbReference>
<dbReference type="SUPFAM" id="SSF52777">
    <property type="entry name" value="CoA-dependent acyltransferases"/>
    <property type="match status" value="12"/>
</dbReference>
<organism evidence="8 9">
    <name type="scientific">Epicoccum nigrum</name>
    <name type="common">Soil fungus</name>
    <name type="synonym">Epicoccum purpurascens</name>
    <dbReference type="NCBI Taxonomy" id="105696"/>
    <lineage>
        <taxon>Eukaryota</taxon>
        <taxon>Fungi</taxon>
        <taxon>Dikarya</taxon>
        <taxon>Ascomycota</taxon>
        <taxon>Pezizomycotina</taxon>
        <taxon>Dothideomycetes</taxon>
        <taxon>Pleosporomycetidae</taxon>
        <taxon>Pleosporales</taxon>
        <taxon>Pleosporineae</taxon>
        <taxon>Didymellaceae</taxon>
        <taxon>Epicoccum</taxon>
    </lineage>
</organism>
<dbReference type="GO" id="GO:0016874">
    <property type="term" value="F:ligase activity"/>
    <property type="evidence" value="ECO:0007669"/>
    <property type="project" value="UniProtKB-KW"/>
</dbReference>
<comment type="similarity">
    <text evidence="5">Belongs to the NRP synthetase family.</text>
</comment>
<dbReference type="PROSITE" id="PS00455">
    <property type="entry name" value="AMP_BINDING"/>
    <property type="match status" value="1"/>
</dbReference>
<dbReference type="Pfam" id="PF00550">
    <property type="entry name" value="PP-binding"/>
    <property type="match status" value="6"/>
</dbReference>
<dbReference type="InterPro" id="IPR009081">
    <property type="entry name" value="PP-bd_ACP"/>
</dbReference>
<evidence type="ECO:0000256" key="5">
    <source>
        <dbReference type="ARBA" id="ARBA00029454"/>
    </source>
</evidence>
<dbReference type="GO" id="GO:0010106">
    <property type="term" value="P:cellular response to iron ion starvation"/>
    <property type="evidence" value="ECO:0007669"/>
    <property type="project" value="UniProtKB-ARBA"/>
</dbReference>
<protein>
    <recommendedName>
        <fullName evidence="7">Carrier domain-containing protein</fullName>
    </recommendedName>
</protein>
<dbReference type="PANTHER" id="PTHR45527:SF1">
    <property type="entry name" value="FATTY ACID SYNTHASE"/>
    <property type="match status" value="1"/>
</dbReference>
<dbReference type="SUPFAM" id="SSF56801">
    <property type="entry name" value="Acetyl-CoA synthetase-like"/>
    <property type="match status" value="4"/>
</dbReference>
<dbReference type="Gene3D" id="1.10.1200.10">
    <property type="entry name" value="ACP-like"/>
    <property type="match status" value="6"/>
</dbReference>
<dbReference type="InterPro" id="IPR000873">
    <property type="entry name" value="AMP-dep_synth/lig_dom"/>
</dbReference>
<feature type="domain" description="Carrier" evidence="7">
    <location>
        <begin position="2668"/>
        <end position="2741"/>
    </location>
</feature>
<comment type="pathway">
    <text evidence="1">Siderophore biosynthesis.</text>
</comment>
<dbReference type="InterPro" id="IPR020806">
    <property type="entry name" value="PKS_PP-bd"/>
</dbReference>
<dbReference type="InterPro" id="IPR045851">
    <property type="entry name" value="AMP-bd_C_sf"/>
</dbReference>
<dbReference type="SMART" id="SM00823">
    <property type="entry name" value="PKS_PP"/>
    <property type="match status" value="5"/>
</dbReference>
<dbReference type="InParanoid" id="A0A1Y2MFX9"/>
<dbReference type="Proteomes" id="UP000193240">
    <property type="component" value="Unassembled WGS sequence"/>
</dbReference>
<dbReference type="InterPro" id="IPR010071">
    <property type="entry name" value="AA_adenyl_dom"/>
</dbReference>
<sequence>MVQHQKPKLSILNESPRLLDGPELLHELVPQCSDAFAIDFLEDGIKRRKFSYQQLHVLSNTLAQRIIALTATLENASAVVPVLLPQCPELYIVLLAILKAGKAFCPLNLDTPDARLKFILSDVSANLVITNTAQSDRIKSIRDVQTLFADRELLKGSEAGTFPSPLIDSADLAYVLYTSGSTGLPKAVSVSHKAVTQSLLAHNNHIPDFARFLQFAAPTFDVSIFEIFFPWFRGKTLVGCLRDRMLDDLPRTINILEADAAELTPTVVGNLLQGRSSVPGLRLLLTIGEMLTQHVVTEYGDSSAKSGILWAMYGPTEAAIHCTLQARFSSSSSTGNIGYPLETVSTFVLAVPKGTPGETSVTILPWGEEGELALGGHQIAQEYLKRPELTAASFIEHPQFGRLYRTGDRARFRNDGTIECLGRIVAGQVKLRGQRVELGEIEQVILKVSGCRLAVATIIDNTLVAFCATGAQIITREEVLHVCRRWLPTFMIPSTILIVKSMPQLPSGKIDKRSLEQAYSESLQYQESPVQHDLQPDEHAALAIYRLVQDCLGRQLSLKTELATAGLDSLQAIRVASKLRIEGYNVSAVDVLASQTLHDLVTACKYTTKLNGASHSTEILPEYDLKNLSPDLASQSAQIDFISKCTPLQEAMLAETVSRPSAYCNWVELELSVTRTYDEIVAALSHLARENGILRSGFYTSFSGDGTFVQVTWKELERTQIKKVSQFERAYALGNAQALLHPFQVSVQDEPDRQRVLVQLHHALYDGWSLDLLLTDLDKLLRLQTPMKRPQFRDVSQYYSQRSKTTEMQDDTNYWSDLLMDYVPTNLVNYNGSTNVGERMQSFKGRSSVKLDLLTERARNLAINPQVFFQTAIGYILSLYTGSSDVVFGNVTSGRTIPVTGIEDILGPCIASLPCRLDFSSFSTAHEALQQVQSLNRDGLRHCALPLRDIARAARVQPGTRLFDTLFVWQQTSSSATSHPLAAKIVDSADDLEFKLTLEFEPCQHSILFRATFDTSIVPESQVIHLFRQIDDIVIKLLDDSSCKMIEVIRSFSVSSLSIANPDYECTPDDVSLAHAVENWATASPEKEAIVFGHISNGSMKVRDRITYLGLNSRANQLAHHLSQHGVRQDQLVCIMMDKSIDLYVAILAVSKLGSGYLPLVPETPVQRVKTILQDAGVAVCISDSGSLDSLQRAHDSTIINLDSTDLSIYSKTDLKTPYNGSHIAYAVFTSGSTGTPKGVLVTQQNLMSNLRHLSGIYPASSESRILQSCSQAFDVSVFEIFFAWHVGMSICTAKKEDLFRDFEASITALEVTHLSLTPTVAALVKPDNVPKVEFLVTAGEALTERVWRQWAGRGLYQGYGPSETTNICTVRPSVTMSDLINNIGPPFDNTSAFLLDPDSDIILPRGAVGELCFGGEQVFRGYLNKPELNASKLIDIAPYGRIYRSGDMGRLLPDNCILSAGRSDDQVKIRGQRVELGEITSIVLDDKDVADCATLLLASENGVKTLVAFWVQRGCESELFTTVDASHSQTAKLRIADSLSRQLPVYMLPSYLIAISKIPMTAQAKIDKRVLQATFNNLRDAELTQYAPGQMDMDKANSGSSIARAVLSAWEKDVAKALAHALELEVEHIRPTTSFFNLGLDSVSAIRFCHRLRQLNIADFTVAEVLKNSTIARLGGVRLSQVASPKANDNSPKKPQDVFTEEQRLSIATKIISRGSEVEKIAPCTPLQEAMLSSSAPAGAAYNNTMVFDIKGDVDRLQACWRLAQSRHEILRTSFVQSDHSSFAYAQVALNSADLQWGQIDTLEDVESRMNTILRDLLDSYKPPLHLAICFEQSSTKLIFSCHHALYDGIAITNLLQEIQQIYLGHELAPVIPYDRYLQHMVFQNLVEADAFWSTRFANFEPTYFPDLTGKTHVHPGEARSIKQDLQIPLTVLRSVSQRASVSVLSLIQAAWVKLLYYYTGEPDVCFGNVVSGRSLPEEGLDRLVAPCFNTIPIRARFDFSRPNSALAQDLHNFNVESFAYQLTALRRIQNKVLEHKGNLFDTLVILQQSNKPLDETIWSLEEDIGAMDLPVVCEVQQNERNDSLCLTLHYNTDVLSDNDARVVAQMYDCSLHHISNHLDHAANDESQFPQRLRAVSSANFVRLPSASGLLHKAFEQNAVFLRPDAIALEFLYANGTRASWSYQTLDKIANRIAHQLRHHQVGVEDIIPIHITKSPMFYASMLGVLKAGAAFAPVHPELPDARKELMIKDLGPKVILCTKDYPIFDARTPVVVLDVSDLEDLRAAESETCKSPLIENLTTENLAYCLYTSGSTGVPKAVSMEHQSPIQTIESSRSLVPWTASSRLLQYAAVTFDMCYYDCFMAWTFGFTLCAAEQHILFDNLPHVINSLDVTLLDLTPSVAASLSRAEVPRVQWLYCIGEAMSTDVAKEWDGTCVNSYGPTEAAFCTTMFPVSQDVKTSVIGQPYPSTSFVVFSPQGQHPLPLLSVGELYIGGAQLARGYLGRPELTEERFVIKCGQRFYKSGDFVRMLSDGNFEFIGRTDDQVKIRGLRVELGEINQVLQNCDERIHSVATQILKKDTGAKGQLVSFLALGKVPETNEQSDLQKKAKQAAKIRLPAYMVPQIYILVDYIPKSMAGKIDKKALAGIFEATSGTDTLSNGIHADHKWTDIELRIRDVLSRLSHTALDDVFPEISIYQLGLDSISAVQIASALRNQGFDVSASDVMRFSTCVDLADHITKQSTPNRSRQERFDFEAFDEKHRACVLESCGLDSRRVGAIRPCTPLQQSMVSQFIAKDGDLYYNYLRLELDHSDTDMERLKTAWETVMMRHPILRTGFTQIQDEQHTFVMVQHKTESVQLPWSERSGTEPQLATKRLVKLQQEALKRLHYPMWDLQVVTENENLFLDLSIFHALFDAHSLQLIFEDVIAIYNNEPLKETASVDITLDQLLQLTKACSEQTEKFWSDLGKRVVPSRFPNMAPLRYGPAPPMIATKASSISARMIEEGCRESNITLQAAGIASWSTILSAYTGESTVTLGVVLSGRTSDQTQNAVFPCINTVPFVCTINKDKAETLRSVMSLSAQLHRYQFTQLKDSQRLMGLPNESSFDSLFAFQKIPEGDRQNNLWTVADEKATTEYPISLELELKQDILEYRLTYLPQIIPSEQAEIVLEQLDHLMQYHLSPNGGNPTGFLSDASLYSITSAKDSTLPSATKLLHEFVEFTADNFPDKPALEFVTSIHEGRLTKTTWSYQELNVEGNRIAHLLSSYNVQQGGLVGVCFEKCPEASFAMLGILKAGCAFVAIDPGAPSARQTFIIKDADVQVVLTMSTQSAKFKESVKVPVLNLDEIETGRFSTTRLSLRKFIDPQDRSYCLYTSGTTGAPKGCELTHENAVQALLAFQRLFAGHWDAESRWLQFASFHFDVSVLEQYWSWSVGICVVSAPRDLIFEDLANSINSLNITHIDLTPSLAQTLHPEDVPSLCKGVFITGGESLKQEILDVWGPKGVIYNGYGPTEATIGCTMYPRVPANGKPSNIGPQFDNVGTYVLKPDSDVPVLRGGIGELCVSGKLVGKGYLNRPDLTRQRFPHLDRFNDKVYRTGDLVRILHDGTFDFLGRADDQVKLRGQRLEIGEINSVIRQASKDITDVATLVLKHPKQQKEQLVAFVVIGTKSSREPKVLLVKSLDLVHAKELCHDRLPPYMVPTHFVPLASMPLNINNKADGKQLKSIYEGLSTTDLQQLSAASTGAENVWSKEEATLRCILAKALNIGEEAIHKSSNFYELGMDSISVIGVSRAVKLNGYSQASPAVLMRYSTISRLAKALSISGFNTQNRGSILSAQQAISAMQHKYLSFVAHSLDRETQDIELLAPCTPLQQGMIARYLDSESGLYFNTFKFGLKDAVDTSRLYWAWDTIFERSQILRTAFVHTDDGHVQAVLRNTPLPWAEHDVKDLPRKDFVQKLREGWLAANRFELSKPFEIHLVGPSNNQLMLIHMFHGLYDGNSIALLFEKLLRVYNGVDDNASKVPTFHESLPYGPLRKTEGAKQFWEKHLAESIPISFPVFAKEPTKDTIIVTRNLEPVPRYEELRRELNVTAQAIAQACWLHALQEYAGAPVTTGIVVSGRSLELENADGIIGPMFNTIPYQQRIQAGDTWASAVMRVHDFNTEALAFQHTPLRDILKWYKRSPDQPLFETLFVYQITQINGEQWSTNPMWNLLDDDAVADYPLAVEIEQKSSDRLSLTLVTQGNISNAKTSNELLDRFEHALNSALADPSTVVPTTINPSVPKPRDEIAEARIPTGMNDAMGFEWNENSVTIRDEIATLTGVMFTDVNESTSIFELGLDSIDAIKLSSRLKKRNLNLPVSAIMRGLTIKNMVGGIQTNGANDKHPKIEEDFACRKNELRHYAESSGVDMGKIEDVLPPTPLQEAMVADMVTSNYTRYFNFDIARLAADTDIARLIDAWHTVIQSVAILRTTFLEVDELKISDAYAQVVIKKEDLASRVAWQHVNTSNEPDFLAMFEDIRRAATESEVLDPPFRVIILETPHFKYQVLSIAHALYDGWSLGLLHESIHAAYEGCFMPPLPYEATLADILSESGSEAANFWRAYLAGMHPSILPRRRPHDTNSGKVHRGQSSSDIKLRDIIEFAKDNRVSMQTLGQAVFSITLATYVGTLDVTFGCVLSGRDDIERSQLIFPTMNTVAVRTVLHGSRQEILHYMQDNFNNIKQWQHYPLRKASALAGTKGKLFDSLFIYQKGAEHGTSRANTLYHSIESHSDVEYPLCVEMEVVDDSLVWRCAVKEEVMDYSGSELLLSRLNQVLRSIMQSPEAATIDSTPDGTSLCGLPMIKLYELERNGVQEHPDTSSEKVSSVTASHIRAALASVAQISEEDIKPDMSIFHIGLDSISAIKVSSVLRKQGITLSVGQMLKAGTVKKMALLAEQRASPPQNETDPSAAITHTLRGIDRDEVLTRANIHAADAARIVPLTAGQVYMVAMWLNTRGQLFYPEFSYTLEGNLSFNALEKAWGDLVSAHPILRTHMVATQQDALPYVQIVLKKVRASIVDTTDLDADARSAEMERRAETQPWVHLSASRSAEGWSLKLRVHHALYDGVSLPLLMQRLQDHCNGTALTPSPSPEEHALVEYMALTSTGSTPASREAFWKSYLSGVKPHVVSPAAFARTTERTEVFHPSLLPSGSLEVVSRKHGVSSQALFLAVSAPLYTSRAPRSTQPEASTDDDRDEDVVVGIYLANRSLSLPALDLPSSPIPTLNILPLRIHAPKSTPLLDTAAQIQRDLRALSEPANASTSLFEIDAWTGVRIDVCVNLLSLPSSEADGDEGIEHVEGRGGNVRISPVPGWQDAVSREVSIEQGQGGEWTPPASLAQQSGNKSNDPYLPTVDIEATIRDGALAVGVFAPSSMLTLEEAEALILNLRRQLEELDGT</sequence>
<dbReference type="GO" id="GO:0043041">
    <property type="term" value="P:amino acid activation for nonribosomal peptide biosynthetic process"/>
    <property type="evidence" value="ECO:0007669"/>
    <property type="project" value="TreeGrafter"/>
</dbReference>
<dbReference type="InterPro" id="IPR036736">
    <property type="entry name" value="ACP-like_sf"/>
</dbReference>
<proteinExistence type="inferred from homology"/>
<keyword evidence="2" id="KW-0596">Phosphopantetheine</keyword>
<reference evidence="8 9" key="1">
    <citation type="journal article" date="2017" name="Genome Announc.">
        <title>Genome sequence of the saprophytic ascomycete Epicoccum nigrum ICMP 19927 strain isolated from New Zealand.</title>
        <authorList>
            <person name="Fokin M."/>
            <person name="Fleetwood D."/>
            <person name="Weir B.S."/>
            <person name="Villas-Boas S.G."/>
        </authorList>
    </citation>
    <scope>NUCLEOTIDE SEQUENCE [LARGE SCALE GENOMIC DNA]</scope>
    <source>
        <strain evidence="8 9">ICMP 19927</strain>
    </source>
</reference>
<feature type="compositionally biased region" description="Polar residues" evidence="6">
    <location>
        <begin position="5370"/>
        <end position="5379"/>
    </location>
</feature>
<feature type="domain" description="Carrier" evidence="7">
    <location>
        <begin position="1606"/>
        <end position="1683"/>
    </location>
</feature>
<dbReference type="InterPro" id="IPR006162">
    <property type="entry name" value="Ppantetheine_attach_site"/>
</dbReference>
<evidence type="ECO:0000313" key="8">
    <source>
        <dbReference type="EMBL" id="OSS54841.1"/>
    </source>
</evidence>
<feature type="domain" description="Carrier" evidence="7">
    <location>
        <begin position="4860"/>
        <end position="4933"/>
    </location>
</feature>
<feature type="domain" description="Carrier" evidence="7">
    <location>
        <begin position="3744"/>
        <end position="3821"/>
    </location>
</feature>
<keyword evidence="9" id="KW-1185">Reference proteome</keyword>
<keyword evidence="4" id="KW-0436">Ligase</keyword>
<feature type="domain" description="Carrier" evidence="7">
    <location>
        <begin position="4300"/>
        <end position="4376"/>
    </location>
</feature>
<dbReference type="GO" id="GO:0031177">
    <property type="term" value="F:phosphopantetheine binding"/>
    <property type="evidence" value="ECO:0007669"/>
    <property type="project" value="InterPro"/>
</dbReference>
<dbReference type="FunFam" id="3.40.50.12780:FF:000024">
    <property type="entry name" value="Nonribosomal siderophore peptide synthase SidC"/>
    <property type="match status" value="3"/>
</dbReference>
<dbReference type="Gene3D" id="3.30.300.30">
    <property type="match status" value="4"/>
</dbReference>
<evidence type="ECO:0000256" key="4">
    <source>
        <dbReference type="ARBA" id="ARBA00022598"/>
    </source>
</evidence>
<dbReference type="CDD" id="cd05918">
    <property type="entry name" value="A_NRPS_SidN3_like"/>
    <property type="match status" value="3"/>
</dbReference>
<dbReference type="PROSITE" id="PS50075">
    <property type="entry name" value="CARRIER"/>
    <property type="match status" value="5"/>
</dbReference>
<dbReference type="InterPro" id="IPR023213">
    <property type="entry name" value="CAT-like_dom_sf"/>
</dbReference>
<dbReference type="SUPFAM" id="SSF47336">
    <property type="entry name" value="ACP-like"/>
    <property type="match status" value="5"/>
</dbReference>
<gene>
    <name evidence="8" type="ORF">B5807_00642</name>
</gene>
<dbReference type="EMBL" id="KZ107838">
    <property type="protein sequence ID" value="OSS54841.1"/>
    <property type="molecule type" value="Genomic_DNA"/>
</dbReference>
<dbReference type="InterPro" id="IPR001242">
    <property type="entry name" value="Condensation_dom"/>
</dbReference>
<dbReference type="STRING" id="105696.A0A1Y2MFX9"/>
<dbReference type="NCBIfam" id="NF003417">
    <property type="entry name" value="PRK04813.1"/>
    <property type="match status" value="4"/>
</dbReference>
<dbReference type="SMART" id="SM01294">
    <property type="entry name" value="PKS_PP_betabranch"/>
    <property type="match status" value="1"/>
</dbReference>
<dbReference type="GO" id="GO:0005737">
    <property type="term" value="C:cytoplasm"/>
    <property type="evidence" value="ECO:0007669"/>
    <property type="project" value="TreeGrafter"/>
</dbReference>
<dbReference type="Gene3D" id="3.30.559.30">
    <property type="entry name" value="Nonribosomal peptide synthetase, condensation domain"/>
    <property type="match status" value="6"/>
</dbReference>
<dbReference type="FunFam" id="3.30.300.30:FF:000015">
    <property type="entry name" value="Nonribosomal peptide synthase SidD"/>
    <property type="match status" value="2"/>
</dbReference>
<dbReference type="PANTHER" id="PTHR45527">
    <property type="entry name" value="NONRIBOSOMAL PEPTIDE SYNTHETASE"/>
    <property type="match status" value="1"/>
</dbReference>
<evidence type="ECO:0000256" key="1">
    <source>
        <dbReference type="ARBA" id="ARBA00004924"/>
    </source>
</evidence>
<evidence type="ECO:0000259" key="7">
    <source>
        <dbReference type="PROSITE" id="PS50075"/>
    </source>
</evidence>
<dbReference type="PROSITE" id="PS00012">
    <property type="entry name" value="PHOSPHOPANTETHEINE"/>
    <property type="match status" value="4"/>
</dbReference>
<dbReference type="Pfam" id="PF00501">
    <property type="entry name" value="AMP-binding"/>
    <property type="match status" value="4"/>
</dbReference>